<dbReference type="OrthoDB" id="5409767at2"/>
<dbReference type="Pfam" id="PF01955">
    <property type="entry name" value="CbiZ"/>
    <property type="match status" value="1"/>
</dbReference>
<keyword evidence="1" id="KW-0732">Signal</keyword>
<dbReference type="EMBL" id="AP021874">
    <property type="protein sequence ID" value="BBO67624.1"/>
    <property type="molecule type" value="Genomic_DNA"/>
</dbReference>
<dbReference type="SUPFAM" id="SSF53807">
    <property type="entry name" value="Helical backbone' metal receptor"/>
    <property type="match status" value="1"/>
</dbReference>
<protein>
    <recommendedName>
        <fullName evidence="2">Fe/B12 periplasmic-binding domain-containing protein</fullName>
    </recommendedName>
</protein>
<dbReference type="PANTHER" id="PTHR30535:SF34">
    <property type="entry name" value="MOLYBDATE-BINDING PROTEIN MOLA"/>
    <property type="match status" value="1"/>
</dbReference>
<dbReference type="GO" id="GO:0071281">
    <property type="term" value="P:cellular response to iron ion"/>
    <property type="evidence" value="ECO:0007669"/>
    <property type="project" value="TreeGrafter"/>
</dbReference>
<dbReference type="InterPro" id="IPR002808">
    <property type="entry name" value="AdoCbi_amidolase"/>
</dbReference>
<accession>A0A5K7YMN9</accession>
<dbReference type="InterPro" id="IPR050902">
    <property type="entry name" value="ABC_Transporter_SBP"/>
</dbReference>
<feature type="chain" id="PRO_5024458395" description="Fe/B12 periplasmic-binding domain-containing protein" evidence="1">
    <location>
        <begin position="25"/>
        <end position="672"/>
    </location>
</feature>
<evidence type="ECO:0000256" key="1">
    <source>
        <dbReference type="SAM" id="SignalP"/>
    </source>
</evidence>
<reference evidence="3 4" key="1">
    <citation type="submission" date="2019-11" db="EMBL/GenBank/DDBJ databases">
        <title>Comparative genomics of hydrocarbon-degrading Desulfosarcina strains.</title>
        <authorList>
            <person name="Watanabe M."/>
            <person name="Kojima H."/>
            <person name="Fukui M."/>
        </authorList>
    </citation>
    <scope>NUCLEOTIDE SEQUENCE [LARGE SCALE GENOMIC DNA]</scope>
    <source>
        <strain evidence="3 4">PL12</strain>
    </source>
</reference>
<proteinExistence type="predicted"/>
<dbReference type="InterPro" id="IPR002491">
    <property type="entry name" value="ABC_transptr_periplasmic_BD"/>
</dbReference>
<dbReference type="RefSeq" id="WP_155315864.1">
    <property type="nucleotide sequence ID" value="NZ_AP021874.1"/>
</dbReference>
<dbReference type="PANTHER" id="PTHR30535">
    <property type="entry name" value="VITAMIN B12-BINDING PROTEIN"/>
    <property type="match status" value="1"/>
</dbReference>
<dbReference type="PROSITE" id="PS50983">
    <property type="entry name" value="FE_B12_PBP"/>
    <property type="match status" value="1"/>
</dbReference>
<keyword evidence="4" id="KW-1185">Reference proteome</keyword>
<dbReference type="Pfam" id="PF01497">
    <property type="entry name" value="Peripla_BP_2"/>
    <property type="match status" value="1"/>
</dbReference>
<organism evidence="3 4">
    <name type="scientific">Desulfosarcina alkanivorans</name>
    <dbReference type="NCBI Taxonomy" id="571177"/>
    <lineage>
        <taxon>Bacteria</taxon>
        <taxon>Pseudomonadati</taxon>
        <taxon>Thermodesulfobacteriota</taxon>
        <taxon>Desulfobacteria</taxon>
        <taxon>Desulfobacterales</taxon>
        <taxon>Desulfosarcinaceae</taxon>
        <taxon>Desulfosarcina</taxon>
    </lineage>
</organism>
<dbReference type="Gene3D" id="3.40.50.1980">
    <property type="entry name" value="Nitrogenase molybdenum iron protein domain"/>
    <property type="match status" value="2"/>
</dbReference>
<dbReference type="Proteomes" id="UP000427906">
    <property type="component" value="Chromosome"/>
</dbReference>
<evidence type="ECO:0000313" key="4">
    <source>
        <dbReference type="Proteomes" id="UP000427906"/>
    </source>
</evidence>
<evidence type="ECO:0000313" key="3">
    <source>
        <dbReference type="EMBL" id="BBO67624.1"/>
    </source>
</evidence>
<feature type="domain" description="Fe/B12 periplasmic-binding" evidence="2">
    <location>
        <begin position="46"/>
        <end position="297"/>
    </location>
</feature>
<name>A0A5K7YMN9_9BACT</name>
<feature type="signal peptide" evidence="1">
    <location>
        <begin position="1"/>
        <end position="24"/>
    </location>
</feature>
<sequence>MRACRLFLTGLFLWLFLFPGAVPAGGPTEFKDAAGRIHPFETPPATVVSLVPSVTEILFRIGAGDAVAGVTYHDVFPPQAATRTVVGGFFAPSLEKVAALRPDVIFLEDIHKPVADALAGQGHPRLVNLPLETFDDLYRAIRLLGRIFDRGRAAEDLIGEIKADLSHTAGKVAAIPAGQRKRVMRLMGRDRVMTPGDDSFQNEIIRRAGGIPPALGKPGSIVSVSLEEWQAFNPQVLYGCGDDRKAAMKMLDRPGWREVDAVKNGRVICFPCDLTCRLASRTGYFVSCLASRVYGDEFAALPPVRPDGHLASRPLPLAVPYVEGAEIVDSIVNDYIHKTLLVHLNAPMAVASTLEGFREGIEHVGNSYSPPQVWGLYHRIGLETSRRQLMRSIGRAREDTSLLFTGADMDNLSIQRRKFKQMSVYALVTAGVRSNAVRMAEDIGMYYEPGTINMIVLANMQLTPRAMNRAIISATEAKTAALQDLDIRSSYTPMDNPATGTGTDNIIVVQGAGPRIDKAGGHSRMGELIAKAVYAGVQEAIFKQNGITSRRHLVERLKDRNIGLFGLVDDCSCGFSGSRLTAEVERLFMDPAIAGFIETAMAISDDYERGLVEDISGFAAWCDQTAETIAGGPILNRQAFSYSRPLTPALKMAFDALLNGATVRLNATTAGQ</sequence>
<dbReference type="AlphaFoldDB" id="A0A5K7YMN9"/>
<gene>
    <name evidence="3" type="ORF">DSCA_15540</name>
</gene>
<dbReference type="KEGG" id="dalk:DSCA_15540"/>
<evidence type="ECO:0000259" key="2">
    <source>
        <dbReference type="PROSITE" id="PS50983"/>
    </source>
</evidence>